<protein>
    <submittedName>
        <fullName evidence="1">Flagellin-like hook-associated protein FlgL</fullName>
    </submittedName>
</protein>
<keyword evidence="1" id="KW-0282">Flagellum</keyword>
<evidence type="ECO:0000313" key="2">
    <source>
        <dbReference type="Proteomes" id="UP000555728"/>
    </source>
</evidence>
<dbReference type="PANTHER" id="PTHR42792">
    <property type="entry name" value="FLAGELLIN"/>
    <property type="match status" value="1"/>
</dbReference>
<dbReference type="SUPFAM" id="SSF64518">
    <property type="entry name" value="Phase 1 flagellin"/>
    <property type="match status" value="1"/>
</dbReference>
<comment type="caution">
    <text evidence="1">The sequence shown here is derived from an EMBL/GenBank/DDBJ whole genome shotgun (WGS) entry which is preliminary data.</text>
</comment>
<organism evidence="1 2">
    <name type="scientific">Roseospira goensis</name>
    <dbReference type="NCBI Taxonomy" id="391922"/>
    <lineage>
        <taxon>Bacteria</taxon>
        <taxon>Pseudomonadati</taxon>
        <taxon>Pseudomonadota</taxon>
        <taxon>Alphaproteobacteria</taxon>
        <taxon>Rhodospirillales</taxon>
        <taxon>Rhodospirillaceae</taxon>
        <taxon>Roseospira</taxon>
    </lineage>
</organism>
<proteinExistence type="predicted"/>
<dbReference type="AlphaFoldDB" id="A0A7W6S0A7"/>
<keyword evidence="2" id="KW-1185">Reference proteome</keyword>
<accession>A0A7W6S0A7</accession>
<keyword evidence="1" id="KW-0969">Cilium</keyword>
<dbReference type="Proteomes" id="UP000555728">
    <property type="component" value="Unassembled WGS sequence"/>
</dbReference>
<dbReference type="InterPro" id="IPR001492">
    <property type="entry name" value="Flagellin"/>
</dbReference>
<name>A0A7W6S0A7_9PROT</name>
<dbReference type="PANTHER" id="PTHR42792:SF1">
    <property type="entry name" value="FLAGELLAR HOOK-ASSOCIATED PROTEIN 3"/>
    <property type="match status" value="1"/>
</dbReference>
<dbReference type="GO" id="GO:0005198">
    <property type="term" value="F:structural molecule activity"/>
    <property type="evidence" value="ECO:0007669"/>
    <property type="project" value="InterPro"/>
</dbReference>
<dbReference type="GO" id="GO:0009288">
    <property type="term" value="C:bacterial-type flagellum"/>
    <property type="evidence" value="ECO:0007669"/>
    <property type="project" value="InterPro"/>
</dbReference>
<reference evidence="1 2" key="1">
    <citation type="submission" date="2020-08" db="EMBL/GenBank/DDBJ databases">
        <title>Genome sequencing of Purple Non-Sulfur Bacteria from various extreme environments.</title>
        <authorList>
            <person name="Mayer M."/>
        </authorList>
    </citation>
    <scope>NUCLEOTIDE SEQUENCE [LARGE SCALE GENOMIC DNA]</scope>
    <source>
        <strain evidence="1 2">JA135</strain>
    </source>
</reference>
<dbReference type="EMBL" id="JACIGI010000015">
    <property type="protein sequence ID" value="MBB4286372.1"/>
    <property type="molecule type" value="Genomic_DNA"/>
</dbReference>
<evidence type="ECO:0000313" key="1">
    <source>
        <dbReference type="EMBL" id="MBB4286372.1"/>
    </source>
</evidence>
<sequence length="424" mass="45812">MMGISTRVGTFAQRTSLVQQMMTVQKRLYETQTQLSTEKKSQDYAGVSIDSFRLVSVETEKTSVQRFTQGNQIANVRLGTMETAVSGLRESVRTFRNDLIALNNQTFDPSNGDDLQKLREIQERAFATLQDVSGYLNTSTDGRYLFAGGRTTIAPVEVPYGDLDAFQADYTGDAGTGLIYPDTRPANVPDIKVTPDEMSAALSFGGGPGAYTVTVTPASAVNNIPVGATVRLSDSDTSETYTVTANAAGVLTLGEGANGTAATAATFDTSGTTIETVSYYRGDSLAIDHRVSADRTIQLGVTAKDPAFEKAVRALGTLAQGDLENNLGRLDTALTWLNESLDDSSTAASDLDTVARRIGFQQVTLNRAIEEAQSYEVFLENRQTEIENVNIIDAATRLQDDARALDVSFQSYARISQLSLQQYI</sequence>
<dbReference type="RefSeq" id="WP_184435182.1">
    <property type="nucleotide sequence ID" value="NZ_JACIGI010000015.1"/>
</dbReference>
<dbReference type="Gene3D" id="1.20.1330.10">
    <property type="entry name" value="f41 fragment of flagellin, N-terminal domain"/>
    <property type="match status" value="1"/>
</dbReference>
<gene>
    <name evidence="1" type="ORF">GGD88_002101</name>
</gene>
<keyword evidence="1" id="KW-0966">Cell projection</keyword>